<protein>
    <recommendedName>
        <fullName evidence="4">Fimbrial assembly family protein</fullName>
    </recommendedName>
</protein>
<evidence type="ECO:0008006" key="4">
    <source>
        <dbReference type="Google" id="ProtNLM"/>
    </source>
</evidence>
<dbReference type="Proteomes" id="UP000046155">
    <property type="component" value="Unassembled WGS sequence"/>
</dbReference>
<reference evidence="3" key="1">
    <citation type="submission" date="2015-01" db="EMBL/GenBank/DDBJ databases">
        <authorList>
            <person name="Manzoor Shahid"/>
            <person name="Zubair Saima"/>
        </authorList>
    </citation>
    <scope>NUCLEOTIDE SEQUENCE [LARGE SCALE GENOMIC DNA]</scope>
    <source>
        <strain evidence="3">Sp3</strain>
    </source>
</reference>
<sequence>MVFLCIYGGLIYLTNQEKLEVSRLQEQKAEITRKAAAYQKYGDLKATVDALEKINVDAAGVTPNWYYTLAEVGSHIPDSVWLTDYTTTYLPDKKKNDKEDNDAASEQGELMIRGKAFSHKDVAVLLENLHDVKGVDNIRCQFSSEEMLEEQKVYGFEIKASLPVPKGGK</sequence>
<feature type="coiled-coil region" evidence="1">
    <location>
        <begin position="14"/>
        <end position="41"/>
    </location>
</feature>
<evidence type="ECO:0000313" key="2">
    <source>
        <dbReference type="EMBL" id="CEO87662.1"/>
    </source>
</evidence>
<evidence type="ECO:0000256" key="1">
    <source>
        <dbReference type="SAM" id="Coils"/>
    </source>
</evidence>
<dbReference type="AlphaFoldDB" id="A0A0B7MJ49"/>
<keyword evidence="1" id="KW-0175">Coiled coil</keyword>
<name>A0A0B7MJ49_9FIRM</name>
<gene>
    <name evidence="2" type="ORF">SSCH_1170019</name>
</gene>
<evidence type="ECO:0000313" key="3">
    <source>
        <dbReference type="Proteomes" id="UP000046155"/>
    </source>
</evidence>
<dbReference type="InterPro" id="IPR007813">
    <property type="entry name" value="PilN"/>
</dbReference>
<dbReference type="Pfam" id="PF05137">
    <property type="entry name" value="PilN"/>
    <property type="match status" value="1"/>
</dbReference>
<accession>A0A0B7MJ49</accession>
<dbReference type="EMBL" id="CDRZ01000021">
    <property type="protein sequence ID" value="CEO87662.1"/>
    <property type="molecule type" value="Genomic_DNA"/>
</dbReference>
<organism evidence="2 3">
    <name type="scientific">Syntrophaceticus schinkii</name>
    <dbReference type="NCBI Taxonomy" id="499207"/>
    <lineage>
        <taxon>Bacteria</taxon>
        <taxon>Bacillati</taxon>
        <taxon>Bacillota</taxon>
        <taxon>Clostridia</taxon>
        <taxon>Thermoanaerobacterales</taxon>
        <taxon>Thermoanaerobacterales Family III. Incertae Sedis</taxon>
        <taxon>Syntrophaceticus</taxon>
    </lineage>
</organism>
<keyword evidence="3" id="KW-1185">Reference proteome</keyword>
<proteinExistence type="predicted"/>